<dbReference type="PIRSF" id="PIRSF009141">
    <property type="entry name" value="UCP009141"/>
    <property type="match status" value="1"/>
</dbReference>
<dbReference type="AlphaFoldDB" id="A0AAU7E823"/>
<reference evidence="2" key="1">
    <citation type="submission" date="2024-05" db="EMBL/GenBank/DDBJ databases">
        <title>Campylobacter coli isolated from environmental waters in Slovenia.</title>
        <authorList>
            <person name="Zautner A.E."/>
            <person name="Bunk B."/>
            <person name="Riedel T."/>
            <person name="Sproeer C."/>
        </authorList>
    </citation>
    <scope>NUCLEOTIDE SEQUENCE</scope>
    <source>
        <strain evidence="2">CCS1377</strain>
    </source>
</reference>
<dbReference type="InterPro" id="IPR008535">
    <property type="entry name" value="DUF817"/>
</dbReference>
<feature type="transmembrane region" description="Helical" evidence="1">
    <location>
        <begin position="92"/>
        <end position="114"/>
    </location>
</feature>
<feature type="transmembrane region" description="Helical" evidence="1">
    <location>
        <begin position="210"/>
        <end position="232"/>
    </location>
</feature>
<dbReference type="RefSeq" id="WP_208335048.1">
    <property type="nucleotide sequence ID" value="NZ_CP155620.1"/>
</dbReference>
<feature type="transmembrane region" description="Helical" evidence="1">
    <location>
        <begin position="29"/>
        <end position="49"/>
    </location>
</feature>
<accession>A0AAU7E823</accession>
<evidence type="ECO:0000313" key="2">
    <source>
        <dbReference type="EMBL" id="XBJ29636.1"/>
    </source>
</evidence>
<name>A0AAU7E823_9BACT</name>
<feature type="transmembrane region" description="Helical" evidence="1">
    <location>
        <begin position="160"/>
        <end position="178"/>
    </location>
</feature>
<feature type="transmembrane region" description="Helical" evidence="1">
    <location>
        <begin position="184"/>
        <end position="203"/>
    </location>
</feature>
<evidence type="ECO:0000256" key="1">
    <source>
        <dbReference type="SAM" id="Phobius"/>
    </source>
</evidence>
<keyword evidence="1" id="KW-1133">Transmembrane helix</keyword>
<gene>
    <name evidence="2" type="ORF">AAH949_02040</name>
</gene>
<organism evidence="2">
    <name type="scientific">Campylobacter sp. CCS1377</name>
    <dbReference type="NCBI Taxonomy" id="3158229"/>
    <lineage>
        <taxon>Bacteria</taxon>
        <taxon>Pseudomonadati</taxon>
        <taxon>Campylobacterota</taxon>
        <taxon>Epsilonproteobacteria</taxon>
        <taxon>Campylobacterales</taxon>
        <taxon>Campylobacteraceae</taxon>
        <taxon>Campylobacter</taxon>
    </lineage>
</organism>
<protein>
    <submittedName>
        <fullName evidence="2">DUF817 domain-containing protein</fullName>
    </submittedName>
</protein>
<dbReference type="EMBL" id="CP155620">
    <property type="protein sequence ID" value="XBJ29636.1"/>
    <property type="molecule type" value="Genomic_DNA"/>
</dbReference>
<dbReference type="Pfam" id="PF05675">
    <property type="entry name" value="DUF817"/>
    <property type="match status" value="1"/>
</dbReference>
<feature type="transmembrane region" description="Helical" evidence="1">
    <location>
        <begin position="126"/>
        <end position="148"/>
    </location>
</feature>
<sequence length="280" mass="32470">MRILNHLDAILTNQKARNYKGFKRFCMEFWFFGIKQARACLFAGLFFIAMFCVPREGLFGIYRYDLLLIIALIIQAWMVLSKLESKDELKAICLFHFLGFLLEAFKTSVVNSWAYPDFAYTKIWGVPLFSGFMYAAVGSYVIQAWRLFDMKVSHHPPFTLAVLSSGLIYINFFTHHYIGDYRYYILAFLLGLYARSVIIFTPLDKERKMPLLLSFVLVGFFIYLAENLGTLLGVWRYPNQLGAWALVSLGKWGAWSLVIVMTFTITLFLKDIKSRIHVAK</sequence>
<keyword evidence="1" id="KW-0472">Membrane</keyword>
<keyword evidence="1" id="KW-0812">Transmembrane</keyword>
<proteinExistence type="predicted"/>
<feature type="transmembrane region" description="Helical" evidence="1">
    <location>
        <begin position="61"/>
        <end position="80"/>
    </location>
</feature>
<feature type="transmembrane region" description="Helical" evidence="1">
    <location>
        <begin position="252"/>
        <end position="269"/>
    </location>
</feature>